<dbReference type="SUPFAM" id="SSF102114">
    <property type="entry name" value="Radical SAM enzymes"/>
    <property type="match status" value="1"/>
</dbReference>
<dbReference type="CDD" id="cd01335">
    <property type="entry name" value="Radical_SAM"/>
    <property type="match status" value="1"/>
</dbReference>
<evidence type="ECO:0000313" key="6">
    <source>
        <dbReference type="EMBL" id="PUB17572.1"/>
    </source>
</evidence>
<evidence type="ECO:0000313" key="7">
    <source>
        <dbReference type="Proteomes" id="UP000244523"/>
    </source>
</evidence>
<evidence type="ECO:0000256" key="3">
    <source>
        <dbReference type="ARBA" id="ARBA00022723"/>
    </source>
</evidence>
<dbReference type="InterPro" id="IPR027417">
    <property type="entry name" value="P-loop_NTPase"/>
</dbReference>
<sequence length="763" mass="85594">MQILPDLTAPKTYALFTAASKRDWLAYRAVFRGKLPDLIPDQAHIYVRDWLARETGECDPIGLIDMAEADDSLNGLGLVAAALLAMRQGRFAQAATLAERAYAADQHEIFAQRIFLSAKEERRDLHLAVDDWLADRFCSNPFTDVEVIQSRDIYTCCAAWLPAAIGAADDPDTDPWRGPRAQELRRSVLDGDFSYCSRLNCPKIAGRQLPRRDAVGDPQMRRHIDRQTPAIMPDPDRVLLSYDTSCNLSCPSCRVKLISLGRSQATKLDSFYEAHVAPLLTNASRIKITGSGDPFGSNHFRHVLRHLTAQKVEAPRLQLQTNGVLFDARAWDELGLEGHVKSVWVSVDATEPETYAILRRDGDFDRLMANLQFLASKRKAGQIGELRLDFVVQVANFRQMPAFAEMARDIGADGVHFLMLRNWGTFTPEVFQSMAVTFDTHPDHAEFLEVLNDPRLNAPGVDLGNLGQLRQPGAPAVRTTKTPPMGDPKDAKLILVLGVQRTGSNYLFGCLDRVKEFYTLREVFNPLGAFGMTFHKQMGLRHFGALLGQTFTSERDPRLCEYVRADPAETLQHLRGLAAGMGRNAVALKVFDNQLQNANLCNEILSDPAVVPVLLKRQLLASYISRTKARMANVWARKDVTGLRPEIDVDDYLQWQDATIGWYQQLEDAMQRLGKTPINLTYNQITRGSPREMLNALLSQLGQAGVVSMPIRDDFDPPLMRQDTTDDIFDRVANGNTLKNNLRSREQLQIALDIPLRPETRIY</sequence>
<dbReference type="Proteomes" id="UP000244523">
    <property type="component" value="Unassembled WGS sequence"/>
</dbReference>
<evidence type="ECO:0000256" key="4">
    <source>
        <dbReference type="ARBA" id="ARBA00023004"/>
    </source>
</evidence>
<dbReference type="InterPro" id="IPR058240">
    <property type="entry name" value="rSAM_sf"/>
</dbReference>
<keyword evidence="4" id="KW-0408">Iron</keyword>
<dbReference type="PANTHER" id="PTHR11228:SF7">
    <property type="entry name" value="PQQA PEPTIDE CYCLASE"/>
    <property type="match status" value="1"/>
</dbReference>
<dbReference type="InterPro" id="IPR007197">
    <property type="entry name" value="rSAM"/>
</dbReference>
<dbReference type="EMBL" id="QBUD01000002">
    <property type="protein sequence ID" value="PUB17572.1"/>
    <property type="molecule type" value="Genomic_DNA"/>
</dbReference>
<protein>
    <submittedName>
        <fullName evidence="6">Uncharacterized protein</fullName>
    </submittedName>
</protein>
<comment type="caution">
    <text evidence="6">The sequence shown here is derived from an EMBL/GenBank/DDBJ whole genome shotgun (WGS) entry which is preliminary data.</text>
</comment>
<dbReference type="RefSeq" id="WP_108385678.1">
    <property type="nucleotide sequence ID" value="NZ_QBUD01000002.1"/>
</dbReference>
<comment type="cofactor">
    <cofactor evidence="1">
        <name>[4Fe-4S] cluster</name>
        <dbReference type="ChEBI" id="CHEBI:49883"/>
    </cofactor>
</comment>
<dbReference type="OrthoDB" id="7528037at2"/>
<gene>
    <name evidence="6" type="ORF">C8N45_102584</name>
</gene>
<dbReference type="SFLD" id="SFLDS00029">
    <property type="entry name" value="Radical_SAM"/>
    <property type="match status" value="1"/>
</dbReference>
<evidence type="ECO:0000256" key="5">
    <source>
        <dbReference type="ARBA" id="ARBA00023014"/>
    </source>
</evidence>
<dbReference type="AlphaFoldDB" id="A0A2T6KMX7"/>
<evidence type="ECO:0000256" key="2">
    <source>
        <dbReference type="ARBA" id="ARBA00022691"/>
    </source>
</evidence>
<name>A0A2T6KMX7_9RHOB</name>
<dbReference type="Gene3D" id="3.20.20.70">
    <property type="entry name" value="Aldolase class I"/>
    <property type="match status" value="1"/>
</dbReference>
<keyword evidence="5" id="KW-0411">Iron-sulfur</keyword>
<dbReference type="GO" id="GO:0046872">
    <property type="term" value="F:metal ion binding"/>
    <property type="evidence" value="ECO:0007669"/>
    <property type="project" value="UniProtKB-KW"/>
</dbReference>
<accession>A0A2T6KMX7</accession>
<reference evidence="6 7" key="1">
    <citation type="submission" date="2018-04" db="EMBL/GenBank/DDBJ databases">
        <title>Genomic Encyclopedia of Archaeal and Bacterial Type Strains, Phase II (KMG-II): from individual species to whole genera.</title>
        <authorList>
            <person name="Goeker M."/>
        </authorList>
    </citation>
    <scope>NUCLEOTIDE SEQUENCE [LARGE SCALE GENOMIC DNA]</scope>
    <source>
        <strain evidence="6 7">DSM 29955</strain>
    </source>
</reference>
<dbReference type="PANTHER" id="PTHR11228">
    <property type="entry name" value="RADICAL SAM DOMAIN PROTEIN"/>
    <property type="match status" value="1"/>
</dbReference>
<dbReference type="CDD" id="cd21109">
    <property type="entry name" value="SPASM"/>
    <property type="match status" value="1"/>
</dbReference>
<dbReference type="Gene3D" id="3.40.50.300">
    <property type="entry name" value="P-loop containing nucleotide triphosphate hydrolases"/>
    <property type="match status" value="1"/>
</dbReference>
<dbReference type="SFLD" id="SFLDG01067">
    <property type="entry name" value="SPASM/twitch_domain_containing"/>
    <property type="match status" value="1"/>
</dbReference>
<proteinExistence type="predicted"/>
<dbReference type="InterPro" id="IPR013785">
    <property type="entry name" value="Aldolase_TIM"/>
</dbReference>
<dbReference type="GO" id="GO:0051536">
    <property type="term" value="F:iron-sulfur cluster binding"/>
    <property type="evidence" value="ECO:0007669"/>
    <property type="project" value="UniProtKB-KW"/>
</dbReference>
<dbReference type="GO" id="GO:0003824">
    <property type="term" value="F:catalytic activity"/>
    <property type="evidence" value="ECO:0007669"/>
    <property type="project" value="InterPro"/>
</dbReference>
<dbReference type="InterPro" id="IPR050377">
    <property type="entry name" value="Radical_SAM_PqqE_MftC-like"/>
</dbReference>
<keyword evidence="3" id="KW-0479">Metal-binding</keyword>
<evidence type="ECO:0000256" key="1">
    <source>
        <dbReference type="ARBA" id="ARBA00001966"/>
    </source>
</evidence>
<keyword evidence="7" id="KW-1185">Reference proteome</keyword>
<organism evidence="6 7">
    <name type="scientific">Yoonia sediminilitoris</name>
    <dbReference type="NCBI Taxonomy" id="1286148"/>
    <lineage>
        <taxon>Bacteria</taxon>
        <taxon>Pseudomonadati</taxon>
        <taxon>Pseudomonadota</taxon>
        <taxon>Alphaproteobacteria</taxon>
        <taxon>Rhodobacterales</taxon>
        <taxon>Paracoccaceae</taxon>
        <taxon>Yoonia</taxon>
    </lineage>
</organism>
<keyword evidence="2" id="KW-0949">S-adenosyl-L-methionine</keyword>